<protein>
    <submittedName>
        <fullName evidence="2">Uncharacterized protein</fullName>
    </submittedName>
</protein>
<gene>
    <name evidence="2" type="ORF">Ae201684_009308</name>
</gene>
<evidence type="ECO:0000256" key="1">
    <source>
        <dbReference type="SAM" id="Phobius"/>
    </source>
</evidence>
<keyword evidence="3" id="KW-1185">Reference proteome</keyword>
<evidence type="ECO:0000313" key="2">
    <source>
        <dbReference type="EMBL" id="KAF0733737.1"/>
    </source>
</evidence>
<dbReference type="VEuPathDB" id="FungiDB:AeMF1_004753"/>
<name>A0A6G0X1G4_9STRA</name>
<sequence>MHFYQRPDLNGAGNFLNVNVKKKCDVPVQLILPDDQFLLGFPPASDISAQPVQVDTSEKAVFMTNAMRKHPQVYEAQILFTLLSIINVAFTLSFVKTSNSRDAWFNTNSFSVSTSTEVPPAAIPTPMLLSVCASIAIGLLATWRKYTFLLRLYVLYTFIQGLLLTQCMTNFLVVLRFPLDIAMGLLAHRIHSAASFRWFVAGDKLF</sequence>
<dbReference type="EMBL" id="VJMJ01000119">
    <property type="protein sequence ID" value="KAF0733737.1"/>
    <property type="molecule type" value="Genomic_DNA"/>
</dbReference>
<accession>A0A6G0X1G4</accession>
<dbReference type="Proteomes" id="UP000481153">
    <property type="component" value="Unassembled WGS sequence"/>
</dbReference>
<dbReference type="AlphaFoldDB" id="A0A6G0X1G4"/>
<organism evidence="2 3">
    <name type="scientific">Aphanomyces euteiches</name>
    <dbReference type="NCBI Taxonomy" id="100861"/>
    <lineage>
        <taxon>Eukaryota</taxon>
        <taxon>Sar</taxon>
        <taxon>Stramenopiles</taxon>
        <taxon>Oomycota</taxon>
        <taxon>Saprolegniomycetes</taxon>
        <taxon>Saprolegniales</taxon>
        <taxon>Verrucalvaceae</taxon>
        <taxon>Aphanomyces</taxon>
    </lineage>
</organism>
<feature type="transmembrane region" description="Helical" evidence="1">
    <location>
        <begin position="121"/>
        <end position="141"/>
    </location>
</feature>
<keyword evidence="1" id="KW-1133">Transmembrane helix</keyword>
<keyword evidence="1" id="KW-0472">Membrane</keyword>
<feature type="transmembrane region" description="Helical" evidence="1">
    <location>
        <begin position="73"/>
        <end position="95"/>
    </location>
</feature>
<keyword evidence="1" id="KW-0812">Transmembrane</keyword>
<reference evidence="2 3" key="1">
    <citation type="submission" date="2019-07" db="EMBL/GenBank/DDBJ databases">
        <title>Genomics analysis of Aphanomyces spp. identifies a new class of oomycete effector associated with host adaptation.</title>
        <authorList>
            <person name="Gaulin E."/>
        </authorList>
    </citation>
    <scope>NUCLEOTIDE SEQUENCE [LARGE SCALE GENOMIC DNA]</scope>
    <source>
        <strain evidence="2 3">ATCC 201684</strain>
    </source>
</reference>
<comment type="caution">
    <text evidence="2">The sequence shown here is derived from an EMBL/GenBank/DDBJ whole genome shotgun (WGS) entry which is preliminary data.</text>
</comment>
<proteinExistence type="predicted"/>
<feature type="transmembrane region" description="Helical" evidence="1">
    <location>
        <begin position="153"/>
        <end position="175"/>
    </location>
</feature>
<evidence type="ECO:0000313" key="3">
    <source>
        <dbReference type="Proteomes" id="UP000481153"/>
    </source>
</evidence>